<dbReference type="AlphaFoldDB" id="A0ABD4Z9U4"/>
<dbReference type="SUPFAM" id="SSF52402">
    <property type="entry name" value="Adenine nucleotide alpha hydrolases-like"/>
    <property type="match status" value="1"/>
</dbReference>
<keyword evidence="3" id="KW-1185">Reference proteome</keyword>
<name>A0ABD4Z9U4_9CREN</name>
<protein>
    <submittedName>
        <fullName evidence="2">Diphthine--ammonia ligase</fullName>
        <ecNumber evidence="2">6.3.1.14</ecNumber>
    </submittedName>
</protein>
<evidence type="ECO:0000259" key="1">
    <source>
        <dbReference type="Pfam" id="PF01902"/>
    </source>
</evidence>
<dbReference type="Proteomes" id="UP001529235">
    <property type="component" value="Unassembled WGS sequence"/>
</dbReference>
<dbReference type="GO" id="GO:0017178">
    <property type="term" value="F:diphthine-ammonia ligase activity"/>
    <property type="evidence" value="ECO:0007669"/>
    <property type="project" value="UniProtKB-EC"/>
</dbReference>
<dbReference type="NCBIfam" id="TIGR00290">
    <property type="entry name" value="MJ0570_dom"/>
    <property type="match status" value="1"/>
</dbReference>
<dbReference type="RefSeq" id="WP_285274466.1">
    <property type="nucleotide sequence ID" value="NZ_JASNVW010000009.1"/>
</dbReference>
<evidence type="ECO:0000313" key="3">
    <source>
        <dbReference type="Proteomes" id="UP001529235"/>
    </source>
</evidence>
<dbReference type="PIRSF" id="PIRSF039123">
    <property type="entry name" value="Diphthamide_synthase"/>
    <property type="match status" value="1"/>
</dbReference>
<reference evidence="2 3" key="1">
    <citation type="submission" date="2023-05" db="EMBL/GenBank/DDBJ databases">
        <title>A new hyperthermophilic archaea 'Ignisphaera cupida' sp. nov. and description of the family 'Ignisphaeraceae' fam. nov.</title>
        <authorList>
            <person name="Podosokorskaya O.A."/>
            <person name="Elcheninov A.G."/>
            <person name="Klukina A."/>
            <person name="Merkel A.Y."/>
        </authorList>
    </citation>
    <scope>NUCLEOTIDE SEQUENCE [LARGE SCALE GENOMIC DNA]</scope>
    <source>
        <strain evidence="2 3">4213-co</strain>
    </source>
</reference>
<feature type="domain" description="Diphthamide synthase" evidence="1">
    <location>
        <begin position="3"/>
        <end position="221"/>
    </location>
</feature>
<dbReference type="EMBL" id="JASNVW010000009">
    <property type="protein sequence ID" value="MDK6029479.1"/>
    <property type="molecule type" value="Genomic_DNA"/>
</dbReference>
<comment type="caution">
    <text evidence="2">The sequence shown here is derived from an EMBL/GenBank/DDBJ whole genome shotgun (WGS) entry which is preliminary data.</text>
</comment>
<proteinExistence type="predicted"/>
<dbReference type="PANTHER" id="PTHR12196:SF2">
    <property type="entry name" value="DIPHTHINE--AMMONIA LIGASE"/>
    <property type="match status" value="1"/>
</dbReference>
<dbReference type="InterPro" id="IPR002761">
    <property type="entry name" value="Diphthami_syn_dom"/>
</dbReference>
<dbReference type="CDD" id="cd01994">
    <property type="entry name" value="AANH_PF0828-like"/>
    <property type="match status" value="1"/>
</dbReference>
<sequence length="230" mass="25969">MGKAIAMFSGGKDSTFAVHIALLQGFDIAALVTFKPSSSHPWYIHRPFVEYTNLQTSLLPLKSKHIIIDVATNDKKEEVQEIKKALETLYTKIEFDYIVLGVISSDAQRMLFTEICDSIGIKLYTPFWGKDPSQHLLDIVSSNIEFIITSINAWGLPTKFLGHVIDSKLASEIIALSKRYGFNPSFEGGEAETFVIYTPLFRNHRICVEYDVTIVSEYEGYVKPKNVYVC</sequence>
<dbReference type="Gene3D" id="3.40.50.620">
    <property type="entry name" value="HUPs"/>
    <property type="match status" value="1"/>
</dbReference>
<gene>
    <name evidence="2" type="ORF">QPL79_08895</name>
</gene>
<dbReference type="EC" id="6.3.1.14" evidence="2"/>
<dbReference type="InterPro" id="IPR030662">
    <property type="entry name" value="DPH6/MJ0570"/>
</dbReference>
<keyword evidence="2" id="KW-0436">Ligase</keyword>
<dbReference type="Pfam" id="PF01902">
    <property type="entry name" value="Diphthami_syn_2"/>
    <property type="match status" value="1"/>
</dbReference>
<evidence type="ECO:0000313" key="2">
    <source>
        <dbReference type="EMBL" id="MDK6029479.1"/>
    </source>
</evidence>
<dbReference type="InterPro" id="IPR014729">
    <property type="entry name" value="Rossmann-like_a/b/a_fold"/>
</dbReference>
<dbReference type="PANTHER" id="PTHR12196">
    <property type="entry name" value="DOMAIN OF UNKNOWN FUNCTION 71 DUF71 -CONTAINING PROTEIN"/>
    <property type="match status" value="1"/>
</dbReference>
<dbReference type="Gene3D" id="3.90.1490.10">
    <property type="entry name" value="putative n-type atp pyrophosphatase, domain 2"/>
    <property type="match status" value="1"/>
</dbReference>
<organism evidence="2 3">
    <name type="scientific">Ignisphaera cupida</name>
    <dbReference type="NCBI Taxonomy" id="3050454"/>
    <lineage>
        <taxon>Archaea</taxon>
        <taxon>Thermoproteota</taxon>
        <taxon>Thermoprotei</taxon>
        <taxon>Desulfurococcales</taxon>
        <taxon>Desulfurococcaceae</taxon>
        <taxon>Ignisphaera</taxon>
    </lineage>
</organism>
<accession>A0ABD4Z9U4</accession>